<accession>A0A1I7XLZ8</accession>
<protein>
    <submittedName>
        <fullName evidence="3">Uncharacterized protein</fullName>
    </submittedName>
</protein>
<sequence>MFVNKILLCLVVIICIFAMVSGDLSCFIGDTCFRVAPWQRASMENVSAHSVARKAKIIV</sequence>
<evidence type="ECO:0000313" key="3">
    <source>
        <dbReference type="WBParaSite" id="Hba_18807"/>
    </source>
</evidence>
<keyword evidence="2" id="KW-1185">Reference proteome</keyword>
<dbReference type="AlphaFoldDB" id="A0A1I7XLZ8"/>
<evidence type="ECO:0000313" key="2">
    <source>
        <dbReference type="Proteomes" id="UP000095283"/>
    </source>
</evidence>
<dbReference type="WBParaSite" id="Hba_18807">
    <property type="protein sequence ID" value="Hba_18807"/>
    <property type="gene ID" value="Hba_18807"/>
</dbReference>
<proteinExistence type="predicted"/>
<keyword evidence="1" id="KW-0732">Signal</keyword>
<evidence type="ECO:0000256" key="1">
    <source>
        <dbReference type="SAM" id="SignalP"/>
    </source>
</evidence>
<dbReference type="Proteomes" id="UP000095283">
    <property type="component" value="Unplaced"/>
</dbReference>
<feature type="chain" id="PRO_5009311272" evidence="1">
    <location>
        <begin position="23"/>
        <end position="59"/>
    </location>
</feature>
<organism evidence="2 3">
    <name type="scientific">Heterorhabditis bacteriophora</name>
    <name type="common">Entomopathogenic nematode worm</name>
    <dbReference type="NCBI Taxonomy" id="37862"/>
    <lineage>
        <taxon>Eukaryota</taxon>
        <taxon>Metazoa</taxon>
        <taxon>Ecdysozoa</taxon>
        <taxon>Nematoda</taxon>
        <taxon>Chromadorea</taxon>
        <taxon>Rhabditida</taxon>
        <taxon>Rhabditina</taxon>
        <taxon>Rhabditomorpha</taxon>
        <taxon>Strongyloidea</taxon>
        <taxon>Heterorhabditidae</taxon>
        <taxon>Heterorhabditis</taxon>
    </lineage>
</organism>
<feature type="signal peptide" evidence="1">
    <location>
        <begin position="1"/>
        <end position="22"/>
    </location>
</feature>
<reference evidence="3" key="1">
    <citation type="submission" date="2016-11" db="UniProtKB">
        <authorList>
            <consortium name="WormBaseParasite"/>
        </authorList>
    </citation>
    <scope>IDENTIFICATION</scope>
</reference>
<name>A0A1I7XLZ8_HETBA</name>